<dbReference type="PANTHER" id="PTHR10359:SF18">
    <property type="entry name" value="ENDONUCLEASE III"/>
    <property type="match status" value="1"/>
</dbReference>
<dbReference type="GO" id="GO:0019104">
    <property type="term" value="F:DNA N-glycosylase activity"/>
    <property type="evidence" value="ECO:0007669"/>
    <property type="project" value="UniProtKB-UniRule"/>
</dbReference>
<evidence type="ECO:0000256" key="13">
    <source>
        <dbReference type="SAM" id="MobiDB-lite"/>
    </source>
</evidence>
<dbReference type="Proteomes" id="UP000014400">
    <property type="component" value="Unassembled WGS sequence"/>
</dbReference>
<evidence type="ECO:0000256" key="10">
    <source>
        <dbReference type="ARBA" id="ARBA00023239"/>
    </source>
</evidence>
<keyword evidence="7 12" id="KW-0411">Iron-sulfur</keyword>
<dbReference type="EC" id="4.2.99.18" evidence="12"/>
<evidence type="ECO:0000256" key="6">
    <source>
        <dbReference type="ARBA" id="ARBA00023004"/>
    </source>
</evidence>
<evidence type="ECO:0000256" key="8">
    <source>
        <dbReference type="ARBA" id="ARBA00023125"/>
    </source>
</evidence>
<dbReference type="InterPro" id="IPR004036">
    <property type="entry name" value="Endonuclease-III-like_CS2"/>
</dbReference>
<evidence type="ECO:0000256" key="12">
    <source>
        <dbReference type="HAMAP-Rule" id="MF_00942"/>
    </source>
</evidence>
<dbReference type="STRING" id="1203554.HMPREF1476_00561"/>
<dbReference type="HOGENOM" id="CLU_012862_3_0_4"/>
<keyword evidence="3 12" id="KW-0479">Metal-binding</keyword>
<dbReference type="FunFam" id="1.10.1670.10:FF:000001">
    <property type="entry name" value="Endonuclease III"/>
    <property type="match status" value="1"/>
</dbReference>
<feature type="domain" description="HhH-GPD" evidence="14">
    <location>
        <begin position="39"/>
        <end position="186"/>
    </location>
</feature>
<dbReference type="GO" id="GO:0051539">
    <property type="term" value="F:4 iron, 4 sulfur cluster binding"/>
    <property type="evidence" value="ECO:0007669"/>
    <property type="project" value="UniProtKB-UniRule"/>
</dbReference>
<keyword evidence="15" id="KW-0540">Nuclease</keyword>
<evidence type="ECO:0000256" key="7">
    <source>
        <dbReference type="ARBA" id="ARBA00023014"/>
    </source>
</evidence>
<feature type="binding site" evidence="12">
    <location>
        <position position="188"/>
    </location>
    <ligand>
        <name>[4Fe-4S] cluster</name>
        <dbReference type="ChEBI" id="CHEBI:49883"/>
    </ligand>
</feature>
<evidence type="ECO:0000313" key="15">
    <source>
        <dbReference type="EMBL" id="EPE00781.1"/>
    </source>
</evidence>
<dbReference type="InterPro" id="IPR011257">
    <property type="entry name" value="DNA_glycosylase"/>
</dbReference>
<dbReference type="Gene3D" id="1.10.1670.10">
    <property type="entry name" value="Helix-hairpin-Helix base-excision DNA repair enzymes (C-terminal)"/>
    <property type="match status" value="1"/>
</dbReference>
<dbReference type="GO" id="GO:0140078">
    <property type="term" value="F:class I DNA-(apurinic or apyrimidinic site) endonuclease activity"/>
    <property type="evidence" value="ECO:0007669"/>
    <property type="project" value="UniProtKB-EC"/>
</dbReference>
<feature type="binding site" evidence="12">
    <location>
        <position position="198"/>
    </location>
    <ligand>
        <name>[4Fe-4S] cluster</name>
        <dbReference type="ChEBI" id="CHEBI:49883"/>
    </ligand>
</feature>
<comment type="caution">
    <text evidence="15">The sequence shown here is derived from an EMBL/GenBank/DDBJ whole genome shotgun (WGS) entry which is preliminary data.</text>
</comment>
<dbReference type="InterPro" id="IPR023170">
    <property type="entry name" value="HhH_base_excis_C"/>
</dbReference>
<comment type="function">
    <text evidence="12">DNA repair enzyme that has both DNA N-glycosylase activity and AP-lyase activity. The DNA N-glycosylase activity releases various damaged pyrimidines from DNA by cleaving the N-glycosidic bond, leaving an AP (apurinic/apyrimidinic) site. The AP-lyase activity cleaves the phosphodiester bond 3' to the AP site by a beta-elimination, leaving a 3'-terminal unsaturated sugar and a product with a terminal 5'-phosphate.</text>
</comment>
<dbReference type="CDD" id="cd00056">
    <property type="entry name" value="ENDO3c"/>
    <property type="match status" value="1"/>
</dbReference>
<comment type="cofactor">
    <cofactor evidence="12">
        <name>[4Fe-4S] cluster</name>
        <dbReference type="ChEBI" id="CHEBI:49883"/>
    </cofactor>
    <text evidence="12">Binds 1 [4Fe-4S] cluster.</text>
</comment>
<dbReference type="Pfam" id="PF00633">
    <property type="entry name" value="HHH"/>
    <property type="match status" value="1"/>
</dbReference>
<dbReference type="SMART" id="SM00478">
    <property type="entry name" value="ENDO3c"/>
    <property type="match status" value="1"/>
</dbReference>
<dbReference type="SUPFAM" id="SSF48150">
    <property type="entry name" value="DNA-glycosylase"/>
    <property type="match status" value="1"/>
</dbReference>
<keyword evidence="5 12" id="KW-0378">Hydrolase</keyword>
<dbReference type="InterPro" id="IPR000445">
    <property type="entry name" value="HhH_motif"/>
</dbReference>
<evidence type="ECO:0000256" key="5">
    <source>
        <dbReference type="ARBA" id="ARBA00022801"/>
    </source>
</evidence>
<dbReference type="GO" id="GO:0006285">
    <property type="term" value="P:base-excision repair, AP site formation"/>
    <property type="evidence" value="ECO:0007669"/>
    <property type="project" value="TreeGrafter"/>
</dbReference>
<dbReference type="AlphaFoldDB" id="S3BN49"/>
<dbReference type="GO" id="GO:0046872">
    <property type="term" value="F:metal ion binding"/>
    <property type="evidence" value="ECO:0007669"/>
    <property type="project" value="UniProtKB-KW"/>
</dbReference>
<dbReference type="Gene3D" id="1.10.340.30">
    <property type="entry name" value="Hypothetical protein, domain 2"/>
    <property type="match status" value="1"/>
</dbReference>
<evidence type="ECO:0000256" key="3">
    <source>
        <dbReference type="ARBA" id="ARBA00022723"/>
    </source>
</evidence>
<organism evidence="15 16">
    <name type="scientific">Sutterella wadsworthensis HGA0223</name>
    <dbReference type="NCBI Taxonomy" id="1203554"/>
    <lineage>
        <taxon>Bacteria</taxon>
        <taxon>Pseudomonadati</taxon>
        <taxon>Pseudomonadota</taxon>
        <taxon>Betaproteobacteria</taxon>
        <taxon>Burkholderiales</taxon>
        <taxon>Sutterellaceae</taxon>
        <taxon>Sutterella</taxon>
    </lineage>
</organism>
<comment type="catalytic activity">
    <reaction evidence="12">
        <text>2'-deoxyribonucleotide-(2'-deoxyribose 5'-phosphate)-2'-deoxyribonucleotide-DNA = a 3'-end 2'-deoxyribonucleotide-(2,3-dehydro-2,3-deoxyribose 5'-phosphate)-DNA + a 5'-end 5'-phospho-2'-deoxyribonucleoside-DNA + H(+)</text>
        <dbReference type="Rhea" id="RHEA:66592"/>
        <dbReference type="Rhea" id="RHEA-COMP:13180"/>
        <dbReference type="Rhea" id="RHEA-COMP:16897"/>
        <dbReference type="Rhea" id="RHEA-COMP:17067"/>
        <dbReference type="ChEBI" id="CHEBI:15378"/>
        <dbReference type="ChEBI" id="CHEBI:136412"/>
        <dbReference type="ChEBI" id="CHEBI:157695"/>
        <dbReference type="ChEBI" id="CHEBI:167181"/>
        <dbReference type="EC" id="4.2.99.18"/>
    </reaction>
</comment>
<dbReference type="InterPro" id="IPR005759">
    <property type="entry name" value="Nth"/>
</dbReference>
<protein>
    <recommendedName>
        <fullName evidence="12">Endonuclease III</fullName>
        <ecNumber evidence="12">4.2.99.18</ecNumber>
    </recommendedName>
    <alternativeName>
        <fullName evidence="12">DNA-(apurinic or apyrimidinic site) lyase</fullName>
    </alternativeName>
</protein>
<keyword evidence="15" id="KW-0255">Endonuclease</keyword>
<reference evidence="15 16" key="1">
    <citation type="submission" date="2013-04" db="EMBL/GenBank/DDBJ databases">
        <title>The Genome Sequence of Sutterella wadsworthensis HGA0223.</title>
        <authorList>
            <consortium name="The Broad Institute Genomics Platform"/>
            <person name="Earl A."/>
            <person name="Ward D."/>
            <person name="Feldgarden M."/>
            <person name="Gevers D."/>
            <person name="Schmidt T.M."/>
            <person name="Dover J."/>
            <person name="Dai D."/>
            <person name="Walker B."/>
            <person name="Young S."/>
            <person name="Zeng Q."/>
            <person name="Gargeya S."/>
            <person name="Fitzgerald M."/>
            <person name="Haas B."/>
            <person name="Abouelleil A."/>
            <person name="Allen A.W."/>
            <person name="Alvarado L."/>
            <person name="Arachchi H.M."/>
            <person name="Berlin A.M."/>
            <person name="Chapman S.B."/>
            <person name="Gainer-Dewar J."/>
            <person name="Goldberg J."/>
            <person name="Griggs A."/>
            <person name="Gujja S."/>
            <person name="Hansen M."/>
            <person name="Howarth C."/>
            <person name="Imamovic A."/>
            <person name="Ireland A."/>
            <person name="Larimer J."/>
            <person name="McCowan C."/>
            <person name="Murphy C."/>
            <person name="Pearson M."/>
            <person name="Poon T.W."/>
            <person name="Priest M."/>
            <person name="Roberts A."/>
            <person name="Saif S."/>
            <person name="Shea T."/>
            <person name="Sisk P."/>
            <person name="Sykes S."/>
            <person name="Wortman J."/>
            <person name="Nusbaum C."/>
            <person name="Birren B."/>
        </authorList>
    </citation>
    <scope>NUCLEOTIDE SEQUENCE [LARGE SCALE GENOMIC DNA]</scope>
    <source>
        <strain evidence="15 16">HGA0223</strain>
    </source>
</reference>
<dbReference type="RefSeq" id="WP_016473933.1">
    <property type="nucleotide sequence ID" value="NZ_KE150480.1"/>
</dbReference>
<dbReference type="GO" id="GO:0003677">
    <property type="term" value="F:DNA binding"/>
    <property type="evidence" value="ECO:0007669"/>
    <property type="project" value="UniProtKB-UniRule"/>
</dbReference>
<evidence type="ECO:0000256" key="9">
    <source>
        <dbReference type="ARBA" id="ARBA00023204"/>
    </source>
</evidence>
<dbReference type="NCBIfam" id="TIGR01083">
    <property type="entry name" value="nth"/>
    <property type="match status" value="1"/>
</dbReference>
<dbReference type="EMBL" id="ATCF01000010">
    <property type="protein sequence ID" value="EPE00781.1"/>
    <property type="molecule type" value="Genomic_DNA"/>
</dbReference>
<gene>
    <name evidence="12" type="primary">nth</name>
    <name evidence="15" type="ORF">HMPREF1476_00561</name>
</gene>
<keyword evidence="9 12" id="KW-0234">DNA repair</keyword>
<evidence type="ECO:0000259" key="14">
    <source>
        <dbReference type="SMART" id="SM00478"/>
    </source>
</evidence>
<dbReference type="InterPro" id="IPR003265">
    <property type="entry name" value="HhH-GPD_domain"/>
</dbReference>
<keyword evidence="8 12" id="KW-0238">DNA-binding</keyword>
<evidence type="ECO:0000256" key="11">
    <source>
        <dbReference type="ARBA" id="ARBA00023295"/>
    </source>
</evidence>
<dbReference type="PATRIC" id="fig|1203554.3.peg.543"/>
<sequence>MFSAKNREPFMAALAALNPNPKSELNYSTPFELLVAVMLSAQATDKGVNLATAKLFPVANTPQKILDLGLDGLIPYVQTINLYRTKAQHLIEACRILIDRFHGEVPRTRDELVSLPGVGRKTANVVMNVAFGEPAIAVDTHIFRVCNRTGFAPGKTPAEVEEKLLKVVPKDYLLNAHHWLLLFGRYICKARNPECVRCPVAEYCSAPEKTEALAKAAEEAADLKPGSPAKKPRAKKKPTLPEVKSNDRSV</sequence>
<dbReference type="eggNOG" id="COG0177">
    <property type="taxonomic scope" value="Bacteria"/>
</dbReference>
<dbReference type="PANTHER" id="PTHR10359">
    <property type="entry name" value="A/G-SPECIFIC ADENINE GLYCOSYLASE/ENDONUCLEASE III"/>
    <property type="match status" value="1"/>
</dbReference>
<keyword evidence="2 12" id="KW-0004">4Fe-4S</keyword>
<evidence type="ECO:0000256" key="1">
    <source>
        <dbReference type="ARBA" id="ARBA00008343"/>
    </source>
</evidence>
<keyword evidence="4 12" id="KW-0227">DNA damage</keyword>
<dbReference type="HAMAP" id="MF_00942">
    <property type="entry name" value="Nth"/>
    <property type="match status" value="1"/>
</dbReference>
<name>S3BN49_9BURK</name>
<keyword evidence="6 12" id="KW-0408">Iron</keyword>
<accession>S3BN49</accession>
<dbReference type="Pfam" id="PF10576">
    <property type="entry name" value="EndIII_4Fe-2S"/>
    <property type="match status" value="1"/>
</dbReference>
<dbReference type="PROSITE" id="PS01155">
    <property type="entry name" value="ENDONUCLEASE_III_2"/>
    <property type="match status" value="1"/>
</dbReference>
<evidence type="ECO:0000313" key="16">
    <source>
        <dbReference type="Proteomes" id="UP000014400"/>
    </source>
</evidence>
<feature type="region of interest" description="Disordered" evidence="13">
    <location>
        <begin position="215"/>
        <end position="250"/>
    </location>
</feature>
<dbReference type="InterPro" id="IPR003651">
    <property type="entry name" value="Endonuclease3_FeS-loop_motif"/>
</dbReference>
<feature type="binding site" evidence="12">
    <location>
        <position position="204"/>
    </location>
    <ligand>
        <name>[4Fe-4S] cluster</name>
        <dbReference type="ChEBI" id="CHEBI:49883"/>
    </ligand>
</feature>
<dbReference type="FunFam" id="1.10.340.30:FF:000001">
    <property type="entry name" value="Endonuclease III"/>
    <property type="match status" value="1"/>
</dbReference>
<keyword evidence="10 12" id="KW-0456">Lyase</keyword>
<evidence type="ECO:0000256" key="4">
    <source>
        <dbReference type="ARBA" id="ARBA00022763"/>
    </source>
</evidence>
<keyword evidence="11 12" id="KW-0326">Glycosidase</keyword>
<proteinExistence type="inferred from homology"/>
<comment type="similarity">
    <text evidence="1 12">Belongs to the Nth/MutY family.</text>
</comment>
<feature type="binding site" evidence="12">
    <location>
        <position position="195"/>
    </location>
    <ligand>
        <name>[4Fe-4S] cluster</name>
        <dbReference type="ChEBI" id="CHEBI:49883"/>
    </ligand>
</feature>
<dbReference type="Pfam" id="PF00730">
    <property type="entry name" value="HhH-GPD"/>
    <property type="match status" value="1"/>
</dbReference>
<keyword evidence="16" id="KW-1185">Reference proteome</keyword>
<evidence type="ECO:0000256" key="2">
    <source>
        <dbReference type="ARBA" id="ARBA00022485"/>
    </source>
</evidence>